<feature type="transmembrane region" description="Helical" evidence="1">
    <location>
        <begin position="46"/>
        <end position="67"/>
    </location>
</feature>
<keyword evidence="3" id="KW-1185">Reference proteome</keyword>
<organism evidence="2 3">
    <name type="scientific">Solimicrobium silvestre</name>
    <dbReference type="NCBI Taxonomy" id="2099400"/>
    <lineage>
        <taxon>Bacteria</taxon>
        <taxon>Pseudomonadati</taxon>
        <taxon>Pseudomonadota</taxon>
        <taxon>Betaproteobacteria</taxon>
        <taxon>Burkholderiales</taxon>
        <taxon>Oxalobacteraceae</taxon>
        <taxon>Solimicrobium</taxon>
    </lineage>
</organism>
<proteinExistence type="predicted"/>
<dbReference type="OrthoDB" id="9554211at2"/>
<keyword evidence="1" id="KW-0472">Membrane</keyword>
<reference evidence="2 3" key="1">
    <citation type="submission" date="2018-02" db="EMBL/GenBank/DDBJ databases">
        <title>Solimicrobium silvestre gen. nov., sp. nov., isolated from alpine forest soil.</title>
        <authorList>
            <person name="Margesin R."/>
            <person name="Albuquerque L."/>
            <person name="Zhang D.-C."/>
            <person name="Froufe H.J.C."/>
            <person name="Severino R."/>
            <person name="Roxo I."/>
            <person name="Egas C."/>
            <person name="Da Costa M.S."/>
        </authorList>
    </citation>
    <scope>NUCLEOTIDE SEQUENCE [LARGE SCALE GENOMIC DNA]</scope>
    <source>
        <strain evidence="2 3">S20-91</strain>
    </source>
</reference>
<comment type="caution">
    <text evidence="2">The sequence shown here is derived from an EMBL/GenBank/DDBJ whole genome shotgun (WGS) entry which is preliminary data.</text>
</comment>
<gene>
    <name evidence="2" type="ORF">S2091_3397</name>
</gene>
<keyword evidence="1" id="KW-1133">Transmembrane helix</keyword>
<dbReference type="EMBL" id="PUGF01000018">
    <property type="protein sequence ID" value="PRC91841.1"/>
    <property type="molecule type" value="Genomic_DNA"/>
</dbReference>
<keyword evidence="1" id="KW-0812">Transmembrane</keyword>
<feature type="transmembrane region" description="Helical" evidence="1">
    <location>
        <begin position="79"/>
        <end position="97"/>
    </location>
</feature>
<evidence type="ECO:0000313" key="3">
    <source>
        <dbReference type="Proteomes" id="UP000237839"/>
    </source>
</evidence>
<feature type="transmembrane region" description="Helical" evidence="1">
    <location>
        <begin position="109"/>
        <end position="127"/>
    </location>
</feature>
<accession>A0A2S9GVV7</accession>
<feature type="transmembrane region" description="Helical" evidence="1">
    <location>
        <begin position="12"/>
        <end position="34"/>
    </location>
</feature>
<sequence>MTENYSLRIQAAYLGKVMIGLLVLTGLGFASSIVDAANLSKPVKDGAFVALILAALTIPFLIGAVYRRMDELQRRLHEQACMFSPSVSFSAAFVAGILQSHQVVPEFSAFWICACVIASWGLSLVIADRQFK</sequence>
<dbReference type="AlphaFoldDB" id="A0A2S9GVV7"/>
<protein>
    <submittedName>
        <fullName evidence="2">Uncharacterized protein</fullName>
    </submittedName>
</protein>
<dbReference type="Proteomes" id="UP000237839">
    <property type="component" value="Unassembled WGS sequence"/>
</dbReference>
<name>A0A2S9GVV7_9BURK</name>
<evidence type="ECO:0000256" key="1">
    <source>
        <dbReference type="SAM" id="Phobius"/>
    </source>
</evidence>
<dbReference type="RefSeq" id="WP_105533147.1">
    <property type="nucleotide sequence ID" value="NZ_PUGF01000018.1"/>
</dbReference>
<evidence type="ECO:0000313" key="2">
    <source>
        <dbReference type="EMBL" id="PRC91841.1"/>
    </source>
</evidence>